<organism evidence="5 6">
    <name type="scientific">Catenibacillus scindens</name>
    <dbReference type="NCBI Taxonomy" id="673271"/>
    <lineage>
        <taxon>Bacteria</taxon>
        <taxon>Bacillati</taxon>
        <taxon>Bacillota</taxon>
        <taxon>Clostridia</taxon>
        <taxon>Lachnospirales</taxon>
        <taxon>Lachnospiraceae</taxon>
        <taxon>Catenibacillus</taxon>
    </lineage>
</organism>
<dbReference type="GO" id="GO:0005886">
    <property type="term" value="C:plasma membrane"/>
    <property type="evidence" value="ECO:0007669"/>
    <property type="project" value="TreeGrafter"/>
</dbReference>
<dbReference type="InterPro" id="IPR027417">
    <property type="entry name" value="P-loop_NTPase"/>
</dbReference>
<dbReference type="InterPro" id="IPR002586">
    <property type="entry name" value="CobQ/CobB/MinD/ParA_Nub-bd_dom"/>
</dbReference>
<keyword evidence="6" id="KW-1185">Reference proteome</keyword>
<feature type="transmembrane region" description="Helical" evidence="3">
    <location>
        <begin position="31"/>
        <end position="49"/>
    </location>
</feature>
<evidence type="ECO:0000256" key="2">
    <source>
        <dbReference type="ARBA" id="ARBA00022840"/>
    </source>
</evidence>
<keyword evidence="3" id="KW-1133">Transmembrane helix</keyword>
<dbReference type="Pfam" id="PF01656">
    <property type="entry name" value="CbiA"/>
    <property type="match status" value="1"/>
</dbReference>
<gene>
    <name evidence="5" type="ORF">HNP82_001304</name>
</gene>
<keyword evidence="2" id="KW-0067">ATP-binding</keyword>
<dbReference type="PANTHER" id="PTHR32309:SF31">
    <property type="entry name" value="CAPSULAR EXOPOLYSACCHARIDE FAMILY"/>
    <property type="match status" value="1"/>
</dbReference>
<evidence type="ECO:0000256" key="1">
    <source>
        <dbReference type="ARBA" id="ARBA00022741"/>
    </source>
</evidence>
<sequence length="490" mass="53738">MADENRVRTEAEDDVIDLGALIFAFWRIFKVFWWIIPILAVVGAAAGYIKNAASYYPMYRSTASFTVVTASGSSDGFSFYYDNLTAGQLAATFPYILSSSLLSDAIKEDLGVDVVNGSISAQVVSDSNLITMSVTSSSPSDAKAILESVIRVYPSVSRFVIGATRFNMIEEPEEPTQPYNTPDYTQVMAKWGLAGAAAGIVFLLAAAFFKKTVQKPEELSTSISLQCLGDIPEVRFKARGKQTRREISCQSSQTPQNFKEAVRSLWVRLERELVKDKGKVLLITSTVSGEGKSVIARNLALTAASNGKKVLLMDGDFRKKEKAPLHGDVHDHGLADVISGKTALEKAIFRDKESGVYTMAAGRVSGRIIRLLGSKTMGTIFTTCKKTMDLIIIDAPPCDLFSDASVLADHADSILYITRYDFIQKRRVLDGVSAMEDTGVPILGYVFNSVPVHHNGYGYYGYGRYGYGYYGYGKYGYGKYGYGKYGENHD</sequence>
<keyword evidence="3" id="KW-0472">Membrane</keyword>
<dbReference type="NCBIfam" id="TIGR01007">
    <property type="entry name" value="eps_fam"/>
    <property type="match status" value="1"/>
</dbReference>
<dbReference type="GO" id="GO:0005524">
    <property type="term" value="F:ATP binding"/>
    <property type="evidence" value="ECO:0007669"/>
    <property type="project" value="UniProtKB-KW"/>
</dbReference>
<name>A0A7W8H9H2_9FIRM</name>
<evidence type="ECO:0000313" key="5">
    <source>
        <dbReference type="EMBL" id="MBB5264193.1"/>
    </source>
</evidence>
<keyword evidence="1" id="KW-0547">Nucleotide-binding</keyword>
<dbReference type="Proteomes" id="UP000543642">
    <property type="component" value="Unassembled WGS sequence"/>
</dbReference>
<dbReference type="InterPro" id="IPR005702">
    <property type="entry name" value="Wzc-like_C"/>
</dbReference>
<dbReference type="Gene3D" id="3.40.50.300">
    <property type="entry name" value="P-loop containing nucleotide triphosphate hydrolases"/>
    <property type="match status" value="1"/>
</dbReference>
<keyword evidence="3" id="KW-0812">Transmembrane</keyword>
<dbReference type="EMBL" id="JACHFW010000004">
    <property type="protein sequence ID" value="MBB5264193.1"/>
    <property type="molecule type" value="Genomic_DNA"/>
</dbReference>
<proteinExistence type="predicted"/>
<dbReference type="SUPFAM" id="SSF52540">
    <property type="entry name" value="P-loop containing nucleoside triphosphate hydrolases"/>
    <property type="match status" value="1"/>
</dbReference>
<feature type="domain" description="CobQ/CobB/MinD/ParA nucleotide binding" evidence="4">
    <location>
        <begin position="282"/>
        <end position="387"/>
    </location>
</feature>
<feature type="transmembrane region" description="Helical" evidence="3">
    <location>
        <begin position="191"/>
        <end position="209"/>
    </location>
</feature>
<evidence type="ECO:0000256" key="3">
    <source>
        <dbReference type="SAM" id="Phobius"/>
    </source>
</evidence>
<dbReference type="GO" id="GO:0004715">
    <property type="term" value="F:non-membrane spanning protein tyrosine kinase activity"/>
    <property type="evidence" value="ECO:0007669"/>
    <property type="project" value="UniProtKB-EC"/>
</dbReference>
<protein>
    <submittedName>
        <fullName evidence="5">Capsular exopolysaccharide synthesis family protein</fullName>
    </submittedName>
</protein>
<evidence type="ECO:0000313" key="6">
    <source>
        <dbReference type="Proteomes" id="UP000543642"/>
    </source>
</evidence>
<reference evidence="5 6" key="1">
    <citation type="submission" date="2020-08" db="EMBL/GenBank/DDBJ databases">
        <title>Genomic Encyclopedia of Type Strains, Phase IV (KMG-IV): sequencing the most valuable type-strain genomes for metagenomic binning, comparative biology and taxonomic classification.</title>
        <authorList>
            <person name="Goeker M."/>
        </authorList>
    </citation>
    <scope>NUCLEOTIDE SEQUENCE [LARGE SCALE GENOMIC DNA]</scope>
    <source>
        <strain evidence="5 6">DSM 106146</strain>
    </source>
</reference>
<dbReference type="InterPro" id="IPR050445">
    <property type="entry name" value="Bact_polysacc_biosynth/exp"/>
</dbReference>
<evidence type="ECO:0000259" key="4">
    <source>
        <dbReference type="Pfam" id="PF01656"/>
    </source>
</evidence>
<dbReference type="AlphaFoldDB" id="A0A7W8H9H2"/>
<comment type="caution">
    <text evidence="5">The sequence shown here is derived from an EMBL/GenBank/DDBJ whole genome shotgun (WGS) entry which is preliminary data.</text>
</comment>
<dbReference type="RefSeq" id="WP_183772692.1">
    <property type="nucleotide sequence ID" value="NZ_JACHFW010000004.1"/>
</dbReference>
<dbReference type="PANTHER" id="PTHR32309">
    <property type="entry name" value="TYROSINE-PROTEIN KINASE"/>
    <property type="match status" value="1"/>
</dbReference>
<accession>A0A7W8H9H2</accession>
<dbReference type="CDD" id="cd05387">
    <property type="entry name" value="BY-kinase"/>
    <property type="match status" value="1"/>
</dbReference>